<dbReference type="EMBL" id="MU971413">
    <property type="protein sequence ID" value="KAK9235500.1"/>
    <property type="molecule type" value="Genomic_DNA"/>
</dbReference>
<reference evidence="2" key="1">
    <citation type="journal article" date="2024" name="Front. Bioeng. Biotechnol.">
        <title>Genome-scale model development and genomic sequencing of the oleaginous clade Lipomyces.</title>
        <authorList>
            <person name="Czajka J.J."/>
            <person name="Han Y."/>
            <person name="Kim J."/>
            <person name="Mondo S.J."/>
            <person name="Hofstad B.A."/>
            <person name="Robles A."/>
            <person name="Haridas S."/>
            <person name="Riley R."/>
            <person name="LaButti K."/>
            <person name="Pangilinan J."/>
            <person name="Andreopoulos W."/>
            <person name="Lipzen A."/>
            <person name="Yan J."/>
            <person name="Wang M."/>
            <person name="Ng V."/>
            <person name="Grigoriev I.V."/>
            <person name="Spatafora J.W."/>
            <person name="Magnuson J.K."/>
            <person name="Baker S.E."/>
            <person name="Pomraning K.R."/>
        </authorList>
    </citation>
    <scope>NUCLEOTIDE SEQUENCE [LARGE SCALE GENOMIC DNA]</scope>
    <source>
        <strain evidence="2">CBS 7786</strain>
    </source>
</reference>
<name>A0ACC3SVQ4_LIPKO</name>
<dbReference type="Proteomes" id="UP001433508">
    <property type="component" value="Unassembled WGS sequence"/>
</dbReference>
<protein>
    <submittedName>
        <fullName evidence="1">Major facilitator superfamily domain-containing protein</fullName>
    </submittedName>
</protein>
<sequence>MAGLIRDAPLGQIIRYLSANKYFLYEEERPDFKCPSSYVHPEKVKESTASFNALESAGDSSEGIGDEKVRMDGGELGPKLARTSTADRLTADGIVLVDWYTTDDPDNPQNWSPWKKHFVSLLICLYTFVVYCGSAIYTPSTRFIAEHFGVSTITASLGLSLYVLGYGIGPLIFAPLSEIPTLGRNGPYIVTFALFVILTVPTALVENFAGLLVLRFLLGFIGSPCLANGGASLQDIYSLIKLPYALIIWVSGAFCGPALGPLLSGFSVPAENWRWSLWETLWMAGPVFLLFFICLPETSASNILLLRAQRLRRLTGNQNLKSQSEIDQANMKVSTIAFEALIKPWQISIFDPAVAFTHVYSSIIYGIYYSFFEVFPLVYIDIYGMNLGEMGLVFLVALIACIIAATTFAAYLWLYLVPDIMKRGLRAQEHRLVPALFAVFGPPIGLFLFGWTARQSIHWVVPTLGILIFSGSQFIILQCIFVYLPLSYPTYAASLFAANDFCRSAFAAGNILFATPMYLNLGIGRGISLLGGLSVLGIVGMFILYFYGANLRARSKFALS</sequence>
<accession>A0ACC3SVQ4</accession>
<organism evidence="1 2">
    <name type="scientific">Lipomyces kononenkoae</name>
    <name type="common">Yeast</name>
    <dbReference type="NCBI Taxonomy" id="34357"/>
    <lineage>
        <taxon>Eukaryota</taxon>
        <taxon>Fungi</taxon>
        <taxon>Dikarya</taxon>
        <taxon>Ascomycota</taxon>
        <taxon>Saccharomycotina</taxon>
        <taxon>Lipomycetes</taxon>
        <taxon>Lipomycetales</taxon>
        <taxon>Lipomycetaceae</taxon>
        <taxon>Lipomyces</taxon>
    </lineage>
</organism>
<evidence type="ECO:0000313" key="2">
    <source>
        <dbReference type="Proteomes" id="UP001433508"/>
    </source>
</evidence>
<gene>
    <name evidence="1" type="ORF">V1525DRAFT_381394</name>
</gene>
<proteinExistence type="predicted"/>
<comment type="caution">
    <text evidence="1">The sequence shown here is derived from an EMBL/GenBank/DDBJ whole genome shotgun (WGS) entry which is preliminary data.</text>
</comment>
<evidence type="ECO:0000313" key="1">
    <source>
        <dbReference type="EMBL" id="KAK9235500.1"/>
    </source>
</evidence>
<keyword evidence="2" id="KW-1185">Reference proteome</keyword>